<dbReference type="Proteomes" id="UP001161017">
    <property type="component" value="Unassembled WGS sequence"/>
</dbReference>
<comment type="caution">
    <text evidence="2">The sequence shown here is derived from an EMBL/GenBank/DDBJ whole genome shotgun (WGS) entry which is preliminary data.</text>
</comment>
<keyword evidence="3" id="KW-1185">Reference proteome</keyword>
<reference evidence="2" key="1">
    <citation type="journal article" date="2023" name="Genome Biol. Evol.">
        <title>First Whole Genome Sequence and Flow Cytometry Genome Size Data for the Lichen-Forming Fungus Ramalina farinacea (Ascomycota).</title>
        <authorList>
            <person name="Llewellyn T."/>
            <person name="Mian S."/>
            <person name="Hill R."/>
            <person name="Leitch I.J."/>
            <person name="Gaya E."/>
        </authorList>
    </citation>
    <scope>NUCLEOTIDE SEQUENCE</scope>
    <source>
        <strain evidence="2">LIQ254RAFAR</strain>
    </source>
</reference>
<keyword evidence="1" id="KW-0175">Coiled coil</keyword>
<protein>
    <submittedName>
        <fullName evidence="2">Uncharacterized protein</fullName>
    </submittedName>
</protein>
<dbReference type="EMBL" id="JAPUFD010000017">
    <property type="protein sequence ID" value="MDI1492106.1"/>
    <property type="molecule type" value="Genomic_DNA"/>
</dbReference>
<accession>A0AA43TUK3</accession>
<proteinExistence type="predicted"/>
<evidence type="ECO:0000313" key="2">
    <source>
        <dbReference type="EMBL" id="MDI1492106.1"/>
    </source>
</evidence>
<organism evidence="2 3">
    <name type="scientific">Ramalina farinacea</name>
    <dbReference type="NCBI Taxonomy" id="258253"/>
    <lineage>
        <taxon>Eukaryota</taxon>
        <taxon>Fungi</taxon>
        <taxon>Dikarya</taxon>
        <taxon>Ascomycota</taxon>
        <taxon>Pezizomycotina</taxon>
        <taxon>Lecanoromycetes</taxon>
        <taxon>OSLEUM clade</taxon>
        <taxon>Lecanoromycetidae</taxon>
        <taxon>Lecanorales</taxon>
        <taxon>Lecanorineae</taxon>
        <taxon>Ramalinaceae</taxon>
        <taxon>Ramalina</taxon>
    </lineage>
</organism>
<gene>
    <name evidence="2" type="ORF">OHK93_003318</name>
</gene>
<sequence length="347" mass="40421">MPSRSHKKKILITFAVFFPLITLASYMSSLLEEFQILIHTFAPFQSPSSELYDTSYQLNTSYSDSVLLHCTSLSCEGTKRDGIPVLRDPYLDPGTLEALPFAKKEIIAGFLRRQLRDQYEEEKQEQEKYATTFGRDKEYKKNEKEEEEEFKEERILSDDGNTLAEKTEHTQRLRLVVRLTGENIRAVVLMTDPPDLYESMQRHCAESLEHTTSAIEARYADLEIDITMLSATRNQLAVAQLDFWPDLGLDARKIYMQPIRKTEKQKVMVGGIIDWLKRDREEMEAVGEALTKMQEKRERLEREMWRKDGGPRKQSGSCIGHLQKCFKRMKRLSTWIEWFRQMGVGSV</sequence>
<name>A0AA43TUK3_9LECA</name>
<feature type="coiled-coil region" evidence="1">
    <location>
        <begin position="276"/>
        <end position="303"/>
    </location>
</feature>
<dbReference type="AlphaFoldDB" id="A0AA43TUK3"/>
<evidence type="ECO:0000313" key="3">
    <source>
        <dbReference type="Proteomes" id="UP001161017"/>
    </source>
</evidence>
<evidence type="ECO:0000256" key="1">
    <source>
        <dbReference type="SAM" id="Coils"/>
    </source>
</evidence>